<dbReference type="OrthoDB" id="5842769at2759"/>
<evidence type="ECO:0000313" key="2">
    <source>
        <dbReference type="Proteomes" id="UP000270924"/>
    </source>
</evidence>
<dbReference type="AlphaFoldDB" id="A0A3P7DKT6"/>
<proteinExistence type="predicted"/>
<dbReference type="EMBL" id="UYWW01001120">
    <property type="protein sequence ID" value="VDM09973.1"/>
    <property type="molecule type" value="Genomic_DNA"/>
</dbReference>
<dbReference type="Proteomes" id="UP000270924">
    <property type="component" value="Unassembled WGS sequence"/>
</dbReference>
<dbReference type="InParanoid" id="A0A3P7DKT6"/>
<accession>A0A3P7DKT6</accession>
<gene>
    <name evidence="1" type="ORF">WBA_LOCUS3359</name>
</gene>
<reference evidence="1 2" key="1">
    <citation type="submission" date="2018-11" db="EMBL/GenBank/DDBJ databases">
        <authorList>
            <consortium name="Pathogen Informatics"/>
        </authorList>
    </citation>
    <scope>NUCLEOTIDE SEQUENCE [LARGE SCALE GENOMIC DNA]</scope>
</reference>
<sequence>MAISNTFFIQNDRKSDETKKLQPSHVTVPTESNTLKTNYLAKSELVQNLLNGAYMNGFDLFNFLESLQPSDCLQVCLDEVASMLEQPFAGQRSVDEIGNICR</sequence>
<evidence type="ECO:0000313" key="1">
    <source>
        <dbReference type="EMBL" id="VDM09973.1"/>
    </source>
</evidence>
<organism evidence="1 2">
    <name type="scientific">Wuchereria bancrofti</name>
    <dbReference type="NCBI Taxonomy" id="6293"/>
    <lineage>
        <taxon>Eukaryota</taxon>
        <taxon>Metazoa</taxon>
        <taxon>Ecdysozoa</taxon>
        <taxon>Nematoda</taxon>
        <taxon>Chromadorea</taxon>
        <taxon>Rhabditida</taxon>
        <taxon>Spirurina</taxon>
        <taxon>Spiruromorpha</taxon>
        <taxon>Filarioidea</taxon>
        <taxon>Onchocercidae</taxon>
        <taxon>Wuchereria</taxon>
    </lineage>
</organism>
<keyword evidence="2" id="KW-1185">Reference proteome</keyword>
<name>A0A3P7DKT6_WUCBA</name>
<protein>
    <submittedName>
        <fullName evidence="1">Uncharacterized protein</fullName>
    </submittedName>
</protein>